<sequence length="355" mass="38981">MNPSSKPAISEAASVFLDAFRIVAALTVVLAHAGSRWLTAYPGVLTQLSRLSHVAVVVFFVISGYVIAFSSAGRGPRQFAIARLSRLYAVLLPALLLMALIEFSVRQTDAALAAPYIRGASIPRYVLCLLFSNEIGWWSAAPPINTPLWSLSFEFWFYVLFGSWHYGRGGWRRAGLVGLAGLVAGPKILLLLPVWLFGVAAYRWPKPAWLAGREWAVVLALLGLTALAVAYVPRGPLDLGEAPLFLAGQFLTDWVVGLLFALAVWSLPASGQPGRSPWRTALRTVADLSFPLYVLHFPLLMLWLTVFGRQADGLAQLALAVTVITLLAAGLGQGLERQRGWWVRLIDRWLPDRRR</sequence>
<feature type="transmembrane region" description="Helical" evidence="1">
    <location>
        <begin position="314"/>
        <end position="335"/>
    </location>
</feature>
<keyword evidence="1" id="KW-1133">Transmembrane helix</keyword>
<dbReference type="EMBL" id="JAUQSY010000010">
    <property type="protein sequence ID" value="MDO7876149.1"/>
    <property type="molecule type" value="Genomic_DNA"/>
</dbReference>
<dbReference type="Pfam" id="PF01757">
    <property type="entry name" value="Acyl_transf_3"/>
    <property type="match status" value="1"/>
</dbReference>
<keyword evidence="3" id="KW-0012">Acyltransferase</keyword>
<keyword evidence="3" id="KW-0808">Transferase</keyword>
<feature type="transmembrane region" description="Helical" evidence="1">
    <location>
        <begin position="288"/>
        <end position="307"/>
    </location>
</feature>
<evidence type="ECO:0000259" key="2">
    <source>
        <dbReference type="Pfam" id="PF01757"/>
    </source>
</evidence>
<dbReference type="InterPro" id="IPR050879">
    <property type="entry name" value="Acyltransferase_3"/>
</dbReference>
<feature type="transmembrane region" description="Helical" evidence="1">
    <location>
        <begin position="51"/>
        <end position="72"/>
    </location>
</feature>
<dbReference type="PANTHER" id="PTHR23028:SF134">
    <property type="entry name" value="PUTATIVE (AFU_ORTHOLOGUE AFUA_4G08520)-RELATED"/>
    <property type="match status" value="1"/>
</dbReference>
<dbReference type="Proteomes" id="UP001176429">
    <property type="component" value="Unassembled WGS sequence"/>
</dbReference>
<evidence type="ECO:0000313" key="4">
    <source>
        <dbReference type="Proteomes" id="UP001176429"/>
    </source>
</evidence>
<organism evidence="3 4">
    <name type="scientific">Hymenobacter aranciens</name>
    <dbReference type="NCBI Taxonomy" id="3063996"/>
    <lineage>
        <taxon>Bacteria</taxon>
        <taxon>Pseudomonadati</taxon>
        <taxon>Bacteroidota</taxon>
        <taxon>Cytophagia</taxon>
        <taxon>Cytophagales</taxon>
        <taxon>Hymenobacteraceae</taxon>
        <taxon>Hymenobacter</taxon>
    </lineage>
</organism>
<dbReference type="PANTHER" id="PTHR23028">
    <property type="entry name" value="ACETYLTRANSFERASE"/>
    <property type="match status" value="1"/>
</dbReference>
<feature type="transmembrane region" description="Helical" evidence="1">
    <location>
        <begin position="12"/>
        <end position="31"/>
    </location>
</feature>
<feature type="transmembrane region" description="Helical" evidence="1">
    <location>
        <begin position="174"/>
        <end position="195"/>
    </location>
</feature>
<keyword evidence="1" id="KW-0472">Membrane</keyword>
<dbReference type="RefSeq" id="WP_305007504.1">
    <property type="nucleotide sequence ID" value="NZ_JAUQSY010000010.1"/>
</dbReference>
<dbReference type="EC" id="2.3.-.-" evidence="3"/>
<evidence type="ECO:0000313" key="3">
    <source>
        <dbReference type="EMBL" id="MDO7876149.1"/>
    </source>
</evidence>
<gene>
    <name evidence="3" type="ORF">Q5H93_15500</name>
</gene>
<evidence type="ECO:0000256" key="1">
    <source>
        <dbReference type="SAM" id="Phobius"/>
    </source>
</evidence>
<feature type="transmembrane region" description="Helical" evidence="1">
    <location>
        <begin position="244"/>
        <end position="268"/>
    </location>
</feature>
<proteinExistence type="predicted"/>
<feature type="domain" description="Acyltransferase 3" evidence="2">
    <location>
        <begin position="16"/>
        <end position="328"/>
    </location>
</feature>
<keyword evidence="4" id="KW-1185">Reference proteome</keyword>
<dbReference type="GO" id="GO:0016746">
    <property type="term" value="F:acyltransferase activity"/>
    <property type="evidence" value="ECO:0007669"/>
    <property type="project" value="UniProtKB-KW"/>
</dbReference>
<protein>
    <submittedName>
        <fullName evidence="3">Acyltransferase</fullName>
        <ecNumber evidence="3">2.3.-.-</ecNumber>
    </submittedName>
</protein>
<accession>A0ABT9BD22</accession>
<feature type="transmembrane region" description="Helical" evidence="1">
    <location>
        <begin position="215"/>
        <end position="232"/>
    </location>
</feature>
<comment type="caution">
    <text evidence="3">The sequence shown here is derived from an EMBL/GenBank/DDBJ whole genome shotgun (WGS) entry which is preliminary data.</text>
</comment>
<reference evidence="3" key="1">
    <citation type="submission" date="2023-07" db="EMBL/GenBank/DDBJ databases">
        <authorList>
            <person name="Kim M.K."/>
        </authorList>
    </citation>
    <scope>NUCLEOTIDE SEQUENCE</scope>
    <source>
        <strain evidence="3">ASUV-10-1</strain>
    </source>
</reference>
<dbReference type="InterPro" id="IPR002656">
    <property type="entry name" value="Acyl_transf_3_dom"/>
</dbReference>
<feature type="transmembrane region" description="Helical" evidence="1">
    <location>
        <begin position="84"/>
        <end position="105"/>
    </location>
</feature>
<keyword evidence="1" id="KW-0812">Transmembrane</keyword>
<name>A0ABT9BD22_9BACT</name>